<feature type="domain" description="SWI/SNF-like complex subunit BAF250 C-terminal" evidence="4">
    <location>
        <begin position="138"/>
        <end position="253"/>
    </location>
</feature>
<feature type="compositionally biased region" description="Polar residues" evidence="3">
    <location>
        <begin position="309"/>
        <end position="324"/>
    </location>
</feature>
<accession>A0A183E2M0</accession>
<reference evidence="5" key="1">
    <citation type="submission" date="2016-06" db="UniProtKB">
        <authorList>
            <consortium name="WormBaseParasite"/>
        </authorList>
    </citation>
    <scope>IDENTIFICATION</scope>
</reference>
<evidence type="ECO:0000259" key="4">
    <source>
        <dbReference type="Pfam" id="PF12031"/>
    </source>
</evidence>
<evidence type="ECO:0000313" key="5">
    <source>
        <dbReference type="WBParaSite" id="GPUH_0001523101-mRNA-1"/>
    </source>
</evidence>
<feature type="compositionally biased region" description="Low complexity" evidence="3">
    <location>
        <begin position="288"/>
        <end position="299"/>
    </location>
</feature>
<dbReference type="InterPro" id="IPR021906">
    <property type="entry name" value="BAF250/Osa"/>
</dbReference>
<dbReference type="AlphaFoldDB" id="A0A183E2M0"/>
<dbReference type="Pfam" id="PF12031">
    <property type="entry name" value="BAF250_C"/>
    <property type="match status" value="2"/>
</dbReference>
<organism evidence="5">
    <name type="scientific">Gongylonema pulchrum</name>
    <dbReference type="NCBI Taxonomy" id="637853"/>
    <lineage>
        <taxon>Eukaryota</taxon>
        <taxon>Metazoa</taxon>
        <taxon>Ecdysozoa</taxon>
        <taxon>Nematoda</taxon>
        <taxon>Chromadorea</taxon>
        <taxon>Rhabditida</taxon>
        <taxon>Spirurina</taxon>
        <taxon>Spiruromorpha</taxon>
        <taxon>Spiruroidea</taxon>
        <taxon>Gongylonematidae</taxon>
        <taxon>Gongylonema</taxon>
    </lineage>
</organism>
<evidence type="ECO:0000256" key="1">
    <source>
        <dbReference type="ARBA" id="ARBA00004123"/>
    </source>
</evidence>
<dbReference type="InterPro" id="IPR016024">
    <property type="entry name" value="ARM-type_fold"/>
</dbReference>
<dbReference type="GO" id="GO:0031491">
    <property type="term" value="F:nucleosome binding"/>
    <property type="evidence" value="ECO:0007669"/>
    <property type="project" value="TreeGrafter"/>
</dbReference>
<dbReference type="PANTHER" id="PTHR12656">
    <property type="entry name" value="BRG-1 ASSOCIATED FACTOR 250 BAF250"/>
    <property type="match status" value="1"/>
</dbReference>
<dbReference type="GO" id="GO:0006338">
    <property type="term" value="P:chromatin remodeling"/>
    <property type="evidence" value="ECO:0007669"/>
    <property type="project" value="InterPro"/>
</dbReference>
<protein>
    <submittedName>
        <fullName evidence="5">BAF250_C domain-containing protein</fullName>
    </submittedName>
</protein>
<dbReference type="WBParaSite" id="GPUH_0001523101-mRNA-1">
    <property type="protein sequence ID" value="GPUH_0001523101-mRNA-1"/>
    <property type="gene ID" value="GPUH_0001523101"/>
</dbReference>
<dbReference type="PANTHER" id="PTHR12656:SF5">
    <property type="entry name" value="TRITHORAX GROUP PROTEIN OSA"/>
    <property type="match status" value="1"/>
</dbReference>
<name>A0A183E2M0_9BILA</name>
<evidence type="ECO:0000256" key="3">
    <source>
        <dbReference type="SAM" id="MobiDB-lite"/>
    </source>
</evidence>
<evidence type="ECO:0000256" key="2">
    <source>
        <dbReference type="ARBA" id="ARBA00023242"/>
    </source>
</evidence>
<feature type="compositionally biased region" description="Polar residues" evidence="3">
    <location>
        <begin position="331"/>
        <end position="352"/>
    </location>
</feature>
<keyword evidence="2" id="KW-0539">Nucleus</keyword>
<dbReference type="Gene3D" id="1.25.10.10">
    <property type="entry name" value="Leucine-rich Repeat Variant"/>
    <property type="match status" value="1"/>
</dbReference>
<dbReference type="GO" id="GO:0035060">
    <property type="term" value="C:brahma complex"/>
    <property type="evidence" value="ECO:0007669"/>
    <property type="project" value="InterPro"/>
</dbReference>
<feature type="region of interest" description="Disordered" evidence="3">
    <location>
        <begin position="288"/>
        <end position="376"/>
    </location>
</feature>
<dbReference type="GO" id="GO:0045893">
    <property type="term" value="P:positive regulation of DNA-templated transcription"/>
    <property type="evidence" value="ECO:0007669"/>
    <property type="project" value="TreeGrafter"/>
</dbReference>
<sequence>LAISNILRGLSFLPGNEDMMAQHAGLLYIVGRLLRLYTDEMVSKLAERSLAKHITQLQESMPLPLEPGAVSEATRRFMLPGDLLEPDDDDALLLFETANQLREDAFVIMAHISVQLDAIDLDSDVAWPLFDSLIHWNYALETLCKMSVIEHNVDLLLSTGPWSRFEKFVKILVELLALSEDIPSREFAIVILHALCSASDQVCYVVAAESPAIDNLVAFLEMGDANMHQIAQQHGIQALRENPEVMGTSVPMLRRSASILQQLCRMDSKVGQIITEVLFAMQLAEQSEAESSSKSSNNKNAEKEKQSIQEEASSEQKSADTAQKSSEKTNGDTTPSKGDSQGSTDTVEQPQNTRKRPAAHNGVPKGMVYSFAPLSC</sequence>
<dbReference type="InterPro" id="IPR033388">
    <property type="entry name" value="BAF250_C"/>
</dbReference>
<dbReference type="SUPFAM" id="SSF48371">
    <property type="entry name" value="ARM repeat"/>
    <property type="match status" value="1"/>
</dbReference>
<dbReference type="GO" id="GO:0071565">
    <property type="term" value="C:nBAF complex"/>
    <property type="evidence" value="ECO:0007669"/>
    <property type="project" value="TreeGrafter"/>
</dbReference>
<dbReference type="GO" id="GO:0005654">
    <property type="term" value="C:nucleoplasm"/>
    <property type="evidence" value="ECO:0007669"/>
    <property type="project" value="TreeGrafter"/>
</dbReference>
<feature type="domain" description="SWI/SNF-like complex subunit BAF250 C-terminal" evidence="4">
    <location>
        <begin position="1"/>
        <end position="137"/>
    </location>
</feature>
<proteinExistence type="predicted"/>
<dbReference type="GO" id="GO:0006357">
    <property type="term" value="P:regulation of transcription by RNA polymerase II"/>
    <property type="evidence" value="ECO:0007669"/>
    <property type="project" value="TreeGrafter"/>
</dbReference>
<dbReference type="InterPro" id="IPR011989">
    <property type="entry name" value="ARM-like"/>
</dbReference>
<dbReference type="GO" id="GO:0016514">
    <property type="term" value="C:SWI/SNF complex"/>
    <property type="evidence" value="ECO:0007669"/>
    <property type="project" value="InterPro"/>
</dbReference>
<comment type="subcellular location">
    <subcellularLocation>
        <location evidence="1">Nucleus</location>
    </subcellularLocation>
</comment>